<organism evidence="3 4">
    <name type="scientific">Seminavis robusta</name>
    <dbReference type="NCBI Taxonomy" id="568900"/>
    <lineage>
        <taxon>Eukaryota</taxon>
        <taxon>Sar</taxon>
        <taxon>Stramenopiles</taxon>
        <taxon>Ochrophyta</taxon>
        <taxon>Bacillariophyta</taxon>
        <taxon>Bacillariophyceae</taxon>
        <taxon>Bacillariophycidae</taxon>
        <taxon>Naviculales</taxon>
        <taxon>Naviculaceae</taxon>
        <taxon>Seminavis</taxon>
    </lineage>
</organism>
<feature type="coiled-coil region" evidence="1">
    <location>
        <begin position="530"/>
        <end position="564"/>
    </location>
</feature>
<name>A0A9N8H7B6_9STRA</name>
<feature type="compositionally biased region" description="Basic and acidic residues" evidence="2">
    <location>
        <begin position="777"/>
        <end position="791"/>
    </location>
</feature>
<feature type="region of interest" description="Disordered" evidence="2">
    <location>
        <begin position="768"/>
        <end position="791"/>
    </location>
</feature>
<dbReference type="OrthoDB" id="57455at2759"/>
<proteinExistence type="predicted"/>
<gene>
    <name evidence="3" type="ORF">SEMRO_64_G036540.1</name>
</gene>
<dbReference type="EMBL" id="CAICTM010000063">
    <property type="protein sequence ID" value="CAB9499603.1"/>
    <property type="molecule type" value="Genomic_DNA"/>
</dbReference>
<evidence type="ECO:0000313" key="3">
    <source>
        <dbReference type="EMBL" id="CAB9499603.1"/>
    </source>
</evidence>
<evidence type="ECO:0000256" key="2">
    <source>
        <dbReference type="SAM" id="MobiDB-lite"/>
    </source>
</evidence>
<keyword evidence="1" id="KW-0175">Coiled coil</keyword>
<reference evidence="3" key="1">
    <citation type="submission" date="2020-06" db="EMBL/GenBank/DDBJ databases">
        <authorList>
            <consortium name="Plant Systems Biology data submission"/>
        </authorList>
    </citation>
    <scope>NUCLEOTIDE SEQUENCE</scope>
    <source>
        <strain evidence="3">D6</strain>
    </source>
</reference>
<keyword evidence="4" id="KW-1185">Reference proteome</keyword>
<comment type="caution">
    <text evidence="3">The sequence shown here is derived from an EMBL/GenBank/DDBJ whole genome shotgun (WGS) entry which is preliminary data.</text>
</comment>
<evidence type="ECO:0000256" key="1">
    <source>
        <dbReference type="SAM" id="Coils"/>
    </source>
</evidence>
<accession>A0A9N8H7B6</accession>
<sequence>MEQYFCKKQKEKLEKHYASFKAPTEYKRRDIATVDTKGYPELTRHGIPMNVPALRCVCLALMRLSNEVPEILEFNKSGRSEAKMLLNVGLVPSANKKRLYDNVKSFLPSALEASLAAGNAATAELTLFDARTVFIRVLAALDMQAFLKVAEEKLRPKMPKLEPHLQKALLYDASLSKNQFELVRKYLIVALGYNPFQPVSMIKALDVEVFQPTHLSFKEDKQNKMSHYRPVDEASKWALDKATTRLTEAGDIKRIAKCHIVFGGDHGQGAFRAVATILLLSKGHVHKYELELENDFLCGFIECKKDNAVTLNYSLAKPLNDSLKRTGPELVFCQDEDSNRFIEWGRTDEISRREGIIVLHSVDVELFMVGDLKFQLMVEGRVGSGHWCARCKLGKTEWSNAESCIACGEAWTWEKIAAQKQSAARIQQQKKRQPKPNETRGCVQPPIFDAIPVQNYLTPVLHDVDLFTNTVKSLFDSYVDYRLENRPKEVLEVRWAEADGIIDEEEADDRVYTATDLLKTAKALGNPLLITEAKESLEAAKEELKEAKHALSKAKDDRRKVEELKEHGALSREVRQQLDEQMATLFNIHRSSYHGGAMVGNYCRKMLHGADTVMDAAEAMLKQIPQELRAKGCDDAEISKYCNGFKRILQYMSILSHYCYQPYGTITDNEIASIRDVLVPRLVRLFGKMSTTLPPKLHMFGHLIEDLDRTRGMKFHHESKIEVAHQIGKQTDLRFRSLAAKKEKRMKAEMKFEANLKDDAVKASQQEVKNKRKRRFGEKAKAARQLAAERKKEQRLNSIEEILALPEIEDEFPSLQELTIVDRKRTREEERMNKAREEAAA</sequence>
<protein>
    <submittedName>
        <fullName evidence="3">Uncharacterized protein</fullName>
    </submittedName>
</protein>
<dbReference type="Proteomes" id="UP001153069">
    <property type="component" value="Unassembled WGS sequence"/>
</dbReference>
<evidence type="ECO:0000313" key="4">
    <source>
        <dbReference type="Proteomes" id="UP001153069"/>
    </source>
</evidence>
<dbReference type="AlphaFoldDB" id="A0A9N8H7B6"/>